<dbReference type="AlphaFoldDB" id="A0A4R3VCN7"/>
<dbReference type="Pfam" id="PF10093">
    <property type="entry name" value="EarP"/>
    <property type="match status" value="1"/>
</dbReference>
<organism evidence="8 9">
    <name type="scientific">Paracandidimonas soli</name>
    <dbReference type="NCBI Taxonomy" id="1917182"/>
    <lineage>
        <taxon>Bacteria</taxon>
        <taxon>Pseudomonadati</taxon>
        <taxon>Pseudomonadota</taxon>
        <taxon>Betaproteobacteria</taxon>
        <taxon>Burkholderiales</taxon>
        <taxon>Alcaligenaceae</taxon>
        <taxon>Paracandidimonas</taxon>
    </lineage>
</organism>
<evidence type="ECO:0000313" key="8">
    <source>
        <dbReference type="EMBL" id="TCV01329.1"/>
    </source>
</evidence>
<keyword evidence="9" id="KW-1185">Reference proteome</keyword>
<evidence type="ECO:0000256" key="4">
    <source>
        <dbReference type="ARBA" id="ARBA00024346"/>
    </source>
</evidence>
<comment type="function">
    <text evidence="3">Protein-arginine rhamnosyltransferase that catalyzes the transfer of a single rhamnose to elongation factor P (EF-P) on 'Lys-32', a modification required for EF-P-dependent rescue of polyproline stalled ribosomes.</text>
</comment>
<evidence type="ECO:0000256" key="2">
    <source>
        <dbReference type="ARBA" id="ARBA00022679"/>
    </source>
</evidence>
<dbReference type="Proteomes" id="UP000294692">
    <property type="component" value="Unassembled WGS sequence"/>
</dbReference>
<dbReference type="EMBL" id="SMBX01000002">
    <property type="protein sequence ID" value="TCV01329.1"/>
    <property type="molecule type" value="Genomic_DNA"/>
</dbReference>
<comment type="caution">
    <text evidence="8">The sequence shown here is derived from an EMBL/GenBank/DDBJ whole genome shotgun (WGS) entry which is preliminary data.</text>
</comment>
<dbReference type="InterPro" id="IPR016633">
    <property type="entry name" value="EarP"/>
</dbReference>
<dbReference type="GO" id="GO:0106361">
    <property type="term" value="F:protein-arginine rhamnosyltransferase activity"/>
    <property type="evidence" value="ECO:0007669"/>
    <property type="project" value="InterPro"/>
</dbReference>
<evidence type="ECO:0000313" key="9">
    <source>
        <dbReference type="Proteomes" id="UP000294692"/>
    </source>
</evidence>
<name>A0A4R3VCN7_9BURK</name>
<evidence type="ECO:0000256" key="3">
    <source>
        <dbReference type="ARBA" id="ARBA00024303"/>
    </source>
</evidence>
<proteinExistence type="inferred from homology"/>
<gene>
    <name evidence="8" type="ORF">EV686_10237</name>
</gene>
<dbReference type="PIRSF" id="PIRSF015557">
    <property type="entry name" value="UCP015557"/>
    <property type="match status" value="1"/>
</dbReference>
<dbReference type="RefSeq" id="WP_243650738.1">
    <property type="nucleotide sequence ID" value="NZ_JBHRVM010000001.1"/>
</dbReference>
<comment type="catalytic activity">
    <reaction evidence="7">
        <text>dTDP-beta-L-rhamnose + L-arginyl-[protein] = N(omega)-(alpha-L-rhamnosyl)-L-arginyl-[protein] + dTDP + H(+)</text>
        <dbReference type="Rhea" id="RHEA:66692"/>
        <dbReference type="Rhea" id="RHEA-COMP:10532"/>
        <dbReference type="Rhea" id="RHEA-COMP:17096"/>
        <dbReference type="ChEBI" id="CHEBI:15378"/>
        <dbReference type="ChEBI" id="CHEBI:29965"/>
        <dbReference type="ChEBI" id="CHEBI:57510"/>
        <dbReference type="ChEBI" id="CHEBI:58369"/>
        <dbReference type="ChEBI" id="CHEBI:167445"/>
    </reaction>
    <physiologicalReaction direction="left-to-right" evidence="7">
        <dbReference type="Rhea" id="RHEA:66693"/>
    </physiologicalReaction>
</comment>
<keyword evidence="2" id="KW-0808">Transferase</keyword>
<evidence type="ECO:0000256" key="5">
    <source>
        <dbReference type="ARBA" id="ARBA00024416"/>
    </source>
</evidence>
<evidence type="ECO:0000256" key="7">
    <source>
        <dbReference type="ARBA" id="ARBA00048472"/>
    </source>
</evidence>
<evidence type="ECO:0000256" key="6">
    <source>
        <dbReference type="ARBA" id="ARBA00030025"/>
    </source>
</evidence>
<dbReference type="NCBIfam" id="TIGR03837">
    <property type="entry name" value="efp_Arg_rhamno"/>
    <property type="match status" value="1"/>
</dbReference>
<accession>A0A4R3VCN7</accession>
<comment type="similarity">
    <text evidence="4">Belongs to the glycosyltransferase 104 family.</text>
</comment>
<protein>
    <recommendedName>
        <fullName evidence="5">Protein-arginine rhamnosyltransferase</fullName>
    </recommendedName>
    <alternativeName>
        <fullName evidence="6">EF-P arginine rhamnosyltransferase</fullName>
    </alternativeName>
</protein>
<reference evidence="8 9" key="1">
    <citation type="submission" date="2019-03" db="EMBL/GenBank/DDBJ databases">
        <title>Genomic Encyclopedia of Type Strains, Phase IV (KMG-IV): sequencing the most valuable type-strain genomes for metagenomic binning, comparative biology and taxonomic classification.</title>
        <authorList>
            <person name="Goeker M."/>
        </authorList>
    </citation>
    <scope>NUCLEOTIDE SEQUENCE [LARGE SCALE GENOMIC DNA]</scope>
    <source>
        <strain evidence="8 9">DSM 100048</strain>
    </source>
</reference>
<evidence type="ECO:0000256" key="1">
    <source>
        <dbReference type="ARBA" id="ARBA00022676"/>
    </source>
</evidence>
<sequence>MSTAPESTSHSLATETAGASGQWPRSFDIFCRVIDNYGDIGVCWRLAQQLARHPGGFRVRLWVDDLQRCRSLVPETDASLPYQTVRQVELVHWTDAPPPCEPRDVVIEAFACDPPGDFLRKMTQANAWINLEYLSAEDWVEGCHGLGSPQEISASPLQGDGTIHGAAMPAEAVPRKKLVLKKRFFFPGFTPGTGGLLREPDLLARRRAWLAQPSLRWQLLRDLGVSSDAIARLRQDALQVLLFCYPHAPAGQLLERLSAAHGQAVILLPEGVRADIPSAPPANIRIQRIPFVPQEHFDALLWSSDLNCIRGEDSLVRGLWAGRPLLWHIYAQDENAHLEKLDAWLARSPYPPDAQALMRNWNRQDGGASWPAFPSGDAWQAWKDSAGVWLETLSSMPDLVSSLLDMLRKEAACA</sequence>
<keyword evidence="1" id="KW-0328">Glycosyltransferase</keyword>